<organism evidence="17 18">
    <name type="scientific">Shewanella woodyi (strain ATCC 51908 / MS32)</name>
    <dbReference type="NCBI Taxonomy" id="392500"/>
    <lineage>
        <taxon>Bacteria</taxon>
        <taxon>Pseudomonadati</taxon>
        <taxon>Pseudomonadota</taxon>
        <taxon>Gammaproteobacteria</taxon>
        <taxon>Alteromonadales</taxon>
        <taxon>Shewanellaceae</taxon>
        <taxon>Shewanella</taxon>
    </lineage>
</organism>
<dbReference type="Pfam" id="PF00378">
    <property type="entry name" value="ECH_1"/>
    <property type="match status" value="1"/>
</dbReference>
<comment type="similarity">
    <text evidence="14">Belongs to the enoyl-CoA hydratase/isomerase family.</text>
</comment>
<keyword evidence="10" id="KW-0413">Isomerase</keyword>
<gene>
    <name evidence="17" type="ordered locus">Swoo_0214</name>
</gene>
<dbReference type="Gene3D" id="3.40.50.720">
    <property type="entry name" value="NAD(P)-binding Rossmann-like Domain"/>
    <property type="match status" value="1"/>
</dbReference>
<evidence type="ECO:0000256" key="10">
    <source>
        <dbReference type="ARBA" id="ARBA00023235"/>
    </source>
</evidence>
<accession>B1KMA2</accession>
<dbReference type="HOGENOM" id="CLU_009834_16_3_6"/>
<dbReference type="GO" id="GO:0006635">
    <property type="term" value="P:fatty acid beta-oxidation"/>
    <property type="evidence" value="ECO:0007669"/>
    <property type="project" value="UniProtKB-UniPathway"/>
</dbReference>
<dbReference type="GO" id="GO:0070403">
    <property type="term" value="F:NAD+ binding"/>
    <property type="evidence" value="ECO:0007669"/>
    <property type="project" value="InterPro"/>
</dbReference>
<dbReference type="SUPFAM" id="SSF52096">
    <property type="entry name" value="ClpP/crotonase"/>
    <property type="match status" value="1"/>
</dbReference>
<sequence>MNNPLCHVRYLCIETGIQLNVTDNNTLAVIEINSPPVNAISQQLRAELLILFQSLASQDLHSVLLTCTGRTFVAGADIKEMDTEPLEPHLPELIATIVRFPKPVIAALHGTVLGGGLELALACDYRLAVSKTKLGLPEVNLGIIPGAGGTLRLMNLIGVKAAIEFACTGKPQNADEWLNTALIHKLVHKGDLTEQALSFCRQLTLTESKQNTEADFSIQGQYIDWDSTEKRVKRLAKGVEAPALLLNEIKAIYSLGLSFEHALKRQRRLFLQLRDSDQAKALRYAFFTEKKNQKLATSTSSTRTINTVGVVGAGNMGVGIARCFIDAGMDLIWIEQTEEALLRGMDNLRKGYQSKITKGHMTEQDLDDKMQLVKGSTVYDRLAPCDLVVEAAFEDLEVKKIIFKALDQHCKDSAILATNTSYLDINSIAKVTSRPDQVVGLHFFSPAHVMKLIEIVRAENTADDVIKTMLALGVKLRKYPVEVGVCFGFAANRMYTRYGREIQQMLLEGNSIVAIDEAMTSFGMAMGPLTVQDLSGIDIGYQARAKQADKPYDLGYFRPSASMVENGRLGRKTQAGFYQYLASGEKVESQEAQLLVDNEAKKLSIIPHRLTAEAIQQRAMLALVSEGLLIIDEGIVNDISLLDIIWLHGYGFPRFKGGPMYWGAKLGCADIDEKLQLLRHQYSADIWPEVTLSNLK</sequence>
<comment type="subcellular location">
    <subcellularLocation>
        <location evidence="1">Peroxisome</location>
    </subcellularLocation>
</comment>
<dbReference type="GO" id="GO:0016853">
    <property type="term" value="F:isomerase activity"/>
    <property type="evidence" value="ECO:0007669"/>
    <property type="project" value="UniProtKB-KW"/>
</dbReference>
<dbReference type="eggNOG" id="COG1250">
    <property type="taxonomic scope" value="Bacteria"/>
</dbReference>
<evidence type="ECO:0000256" key="7">
    <source>
        <dbReference type="ARBA" id="ARBA00023027"/>
    </source>
</evidence>
<keyword evidence="12" id="KW-0511">Multifunctional enzyme</keyword>
<dbReference type="Proteomes" id="UP000002168">
    <property type="component" value="Chromosome"/>
</dbReference>
<dbReference type="PANTHER" id="PTHR23309">
    <property type="entry name" value="3-HYDROXYACYL-COA DEHYROGENASE"/>
    <property type="match status" value="1"/>
</dbReference>
<keyword evidence="8" id="KW-0443">Lipid metabolism</keyword>
<evidence type="ECO:0000256" key="14">
    <source>
        <dbReference type="RuleBase" id="RU003707"/>
    </source>
</evidence>
<comment type="similarity">
    <text evidence="3">In the N-terminal section; belongs to the enoyl-CoA hydratase/isomerase family.</text>
</comment>
<protein>
    <submittedName>
        <fullName evidence="17">3-hydroxyacyl-CoA dehydrogenase NAD-binding</fullName>
    </submittedName>
</protein>
<evidence type="ECO:0000256" key="13">
    <source>
        <dbReference type="ARBA" id="ARBA00049556"/>
    </source>
</evidence>
<reference evidence="17 18" key="1">
    <citation type="submission" date="2008-02" db="EMBL/GenBank/DDBJ databases">
        <title>Complete sequence of Shewanella woodyi ATCC 51908.</title>
        <authorList>
            <consortium name="US DOE Joint Genome Institute"/>
            <person name="Copeland A."/>
            <person name="Lucas S."/>
            <person name="Lapidus A."/>
            <person name="Glavina del Rio T."/>
            <person name="Dalin E."/>
            <person name="Tice H."/>
            <person name="Bruce D."/>
            <person name="Goodwin L."/>
            <person name="Pitluck S."/>
            <person name="Sims D."/>
            <person name="Brettin T."/>
            <person name="Detter J.C."/>
            <person name="Han C."/>
            <person name="Kuske C.R."/>
            <person name="Schmutz J."/>
            <person name="Larimer F."/>
            <person name="Land M."/>
            <person name="Hauser L."/>
            <person name="Kyrpides N."/>
            <person name="Lykidis A."/>
            <person name="Zhao J.-S."/>
            <person name="Richardson P."/>
        </authorList>
    </citation>
    <scope>NUCLEOTIDE SEQUENCE [LARGE SCALE GENOMIC DNA]</scope>
    <source>
        <strain evidence="18">ATCC 51908 / MS32</strain>
    </source>
</reference>
<evidence type="ECO:0000259" key="16">
    <source>
        <dbReference type="Pfam" id="PF02737"/>
    </source>
</evidence>
<keyword evidence="18" id="KW-1185">Reference proteome</keyword>
<dbReference type="SUPFAM" id="SSF48179">
    <property type="entry name" value="6-phosphogluconate dehydrogenase C-terminal domain-like"/>
    <property type="match status" value="2"/>
</dbReference>
<dbReference type="InterPro" id="IPR029045">
    <property type="entry name" value="ClpP/crotonase-like_dom_sf"/>
</dbReference>
<dbReference type="eggNOG" id="COG1024">
    <property type="taxonomic scope" value="Bacteria"/>
</dbReference>
<feature type="domain" description="3-hydroxyacyl-CoA dehydrogenase C-terminal" evidence="15">
    <location>
        <begin position="488"/>
        <end position="580"/>
    </location>
</feature>
<evidence type="ECO:0000256" key="12">
    <source>
        <dbReference type="ARBA" id="ARBA00023268"/>
    </source>
</evidence>
<dbReference type="UniPathway" id="UPA00659"/>
<keyword evidence="5" id="KW-0442">Lipid degradation</keyword>
<evidence type="ECO:0000256" key="11">
    <source>
        <dbReference type="ARBA" id="ARBA00023239"/>
    </source>
</evidence>
<dbReference type="InterPro" id="IPR006108">
    <property type="entry name" value="3HC_DH_C"/>
</dbReference>
<evidence type="ECO:0000313" key="17">
    <source>
        <dbReference type="EMBL" id="ACA84515.1"/>
    </source>
</evidence>
<dbReference type="Gene3D" id="3.90.226.10">
    <property type="entry name" value="2-enoyl-CoA Hydratase, Chain A, domain 1"/>
    <property type="match status" value="1"/>
</dbReference>
<proteinExistence type="inferred from homology"/>
<dbReference type="FunFam" id="3.40.50.720:FF:000009">
    <property type="entry name" value="Fatty oxidation complex, alpha subunit"/>
    <property type="match status" value="1"/>
</dbReference>
<keyword evidence="11" id="KW-0456">Lyase</keyword>
<evidence type="ECO:0000259" key="15">
    <source>
        <dbReference type="Pfam" id="PF00725"/>
    </source>
</evidence>
<evidence type="ECO:0000256" key="8">
    <source>
        <dbReference type="ARBA" id="ARBA00023098"/>
    </source>
</evidence>
<dbReference type="InterPro" id="IPR006176">
    <property type="entry name" value="3-OHacyl-CoA_DH_NAD-bd"/>
</dbReference>
<dbReference type="STRING" id="392500.Swoo_0214"/>
<dbReference type="KEGG" id="swd:Swoo_0214"/>
<evidence type="ECO:0000256" key="9">
    <source>
        <dbReference type="ARBA" id="ARBA00023140"/>
    </source>
</evidence>
<feature type="domain" description="3-hydroxyacyl-CoA dehydrogenase NAD binding" evidence="16">
    <location>
        <begin position="307"/>
        <end position="484"/>
    </location>
</feature>
<name>B1KMA2_SHEWM</name>
<dbReference type="InterPro" id="IPR001753">
    <property type="entry name" value="Enoyl-CoA_hydra/iso"/>
</dbReference>
<dbReference type="GO" id="GO:0003857">
    <property type="term" value="F:(3S)-3-hydroxyacyl-CoA dehydrogenase (NAD+) activity"/>
    <property type="evidence" value="ECO:0007669"/>
    <property type="project" value="UniProtKB-EC"/>
</dbReference>
<dbReference type="Pfam" id="PF00725">
    <property type="entry name" value="3HCDH"/>
    <property type="match status" value="1"/>
</dbReference>
<dbReference type="InterPro" id="IPR018376">
    <property type="entry name" value="Enoyl-CoA_hyd/isom_CS"/>
</dbReference>
<dbReference type="PANTHER" id="PTHR23309:SF51">
    <property type="entry name" value="3-HYDROXYACYL-COA DEHYDROGENASE-RELATED"/>
    <property type="match status" value="1"/>
</dbReference>
<keyword evidence="9" id="KW-0576">Peroxisome</keyword>
<keyword evidence="6" id="KW-0560">Oxidoreductase</keyword>
<dbReference type="InterPro" id="IPR008927">
    <property type="entry name" value="6-PGluconate_DH-like_C_sf"/>
</dbReference>
<dbReference type="RefSeq" id="WP_012322864.1">
    <property type="nucleotide sequence ID" value="NC_010506.1"/>
</dbReference>
<comment type="pathway">
    <text evidence="2">Lipid metabolism; fatty acid beta-oxidation.</text>
</comment>
<evidence type="ECO:0000256" key="2">
    <source>
        <dbReference type="ARBA" id="ARBA00005005"/>
    </source>
</evidence>
<keyword evidence="4" id="KW-0276">Fatty acid metabolism</keyword>
<evidence type="ECO:0000256" key="3">
    <source>
        <dbReference type="ARBA" id="ARBA00008750"/>
    </source>
</evidence>
<keyword evidence="7" id="KW-0520">NAD</keyword>
<dbReference type="Pfam" id="PF02737">
    <property type="entry name" value="3HCDH_N"/>
    <property type="match status" value="1"/>
</dbReference>
<evidence type="ECO:0000256" key="5">
    <source>
        <dbReference type="ARBA" id="ARBA00022963"/>
    </source>
</evidence>
<dbReference type="CDD" id="cd06558">
    <property type="entry name" value="crotonase-like"/>
    <property type="match status" value="1"/>
</dbReference>
<evidence type="ECO:0000256" key="1">
    <source>
        <dbReference type="ARBA" id="ARBA00004275"/>
    </source>
</evidence>
<dbReference type="PROSITE" id="PS00166">
    <property type="entry name" value="ENOYL_COA_HYDRATASE"/>
    <property type="match status" value="1"/>
</dbReference>
<dbReference type="GO" id="GO:0004300">
    <property type="term" value="F:enoyl-CoA hydratase activity"/>
    <property type="evidence" value="ECO:0007669"/>
    <property type="project" value="UniProtKB-ARBA"/>
</dbReference>
<dbReference type="SUPFAM" id="SSF51735">
    <property type="entry name" value="NAD(P)-binding Rossmann-fold domains"/>
    <property type="match status" value="1"/>
</dbReference>
<evidence type="ECO:0000256" key="4">
    <source>
        <dbReference type="ARBA" id="ARBA00022832"/>
    </source>
</evidence>
<evidence type="ECO:0000313" key="18">
    <source>
        <dbReference type="Proteomes" id="UP000002168"/>
    </source>
</evidence>
<dbReference type="Gene3D" id="1.10.1040.50">
    <property type="match status" value="1"/>
</dbReference>
<evidence type="ECO:0000256" key="6">
    <source>
        <dbReference type="ARBA" id="ARBA00023002"/>
    </source>
</evidence>
<dbReference type="AlphaFoldDB" id="B1KMA2"/>
<dbReference type="EMBL" id="CP000961">
    <property type="protein sequence ID" value="ACA84515.1"/>
    <property type="molecule type" value="Genomic_DNA"/>
</dbReference>
<dbReference type="InterPro" id="IPR036291">
    <property type="entry name" value="NAD(P)-bd_dom_sf"/>
</dbReference>
<comment type="catalytic activity">
    <reaction evidence="13">
        <text>a (3S)-3-hydroxyacyl-CoA + NAD(+) = a 3-oxoacyl-CoA + NADH + H(+)</text>
        <dbReference type="Rhea" id="RHEA:22432"/>
        <dbReference type="ChEBI" id="CHEBI:15378"/>
        <dbReference type="ChEBI" id="CHEBI:57318"/>
        <dbReference type="ChEBI" id="CHEBI:57540"/>
        <dbReference type="ChEBI" id="CHEBI:57945"/>
        <dbReference type="ChEBI" id="CHEBI:90726"/>
        <dbReference type="EC" id="1.1.1.35"/>
    </reaction>
</comment>